<evidence type="ECO:0000313" key="1">
    <source>
        <dbReference type="EMBL" id="KAH0862847.1"/>
    </source>
</evidence>
<dbReference type="EMBL" id="JAGKQM010000018">
    <property type="protein sequence ID" value="KAH0862847.1"/>
    <property type="molecule type" value="Genomic_DNA"/>
</dbReference>
<dbReference type="Proteomes" id="UP000824890">
    <property type="component" value="Unassembled WGS sequence"/>
</dbReference>
<keyword evidence="2" id="KW-1185">Reference proteome</keyword>
<evidence type="ECO:0000313" key="2">
    <source>
        <dbReference type="Proteomes" id="UP000824890"/>
    </source>
</evidence>
<sequence>MLIHHCSIFCYQQQQHEQKSENREIMTETITKIQVFEEKQRQDRKSLIVHHPKDDSEKGIYETKNREIKSLFFKHHVEPDAEAIAQMKEIIYTTAAFRPANHSIVG</sequence>
<proteinExistence type="predicted"/>
<comment type="caution">
    <text evidence="1">The sequence shown here is derived from an EMBL/GenBank/DDBJ whole genome shotgun (WGS) entry which is preliminary data.</text>
</comment>
<protein>
    <submittedName>
        <fullName evidence="1">Uncharacterized protein</fullName>
    </submittedName>
</protein>
<organism evidence="1 2">
    <name type="scientific">Brassica napus</name>
    <name type="common">Rape</name>
    <dbReference type="NCBI Taxonomy" id="3708"/>
    <lineage>
        <taxon>Eukaryota</taxon>
        <taxon>Viridiplantae</taxon>
        <taxon>Streptophyta</taxon>
        <taxon>Embryophyta</taxon>
        <taxon>Tracheophyta</taxon>
        <taxon>Spermatophyta</taxon>
        <taxon>Magnoliopsida</taxon>
        <taxon>eudicotyledons</taxon>
        <taxon>Gunneridae</taxon>
        <taxon>Pentapetalae</taxon>
        <taxon>rosids</taxon>
        <taxon>malvids</taxon>
        <taxon>Brassicales</taxon>
        <taxon>Brassicaceae</taxon>
        <taxon>Brassiceae</taxon>
        <taxon>Brassica</taxon>
    </lineage>
</organism>
<accession>A0ABQ7Y3U8</accession>
<reference evidence="1 2" key="1">
    <citation type="submission" date="2021-05" db="EMBL/GenBank/DDBJ databases">
        <title>Genome Assembly of Synthetic Allotetraploid Brassica napus Reveals Homoeologous Exchanges between Subgenomes.</title>
        <authorList>
            <person name="Davis J.T."/>
        </authorList>
    </citation>
    <scope>NUCLEOTIDE SEQUENCE [LARGE SCALE GENOMIC DNA]</scope>
    <source>
        <strain evidence="2">cv. Da-Ae</strain>
        <tissue evidence="1">Seedling</tissue>
    </source>
</reference>
<feature type="non-terminal residue" evidence="1">
    <location>
        <position position="106"/>
    </location>
</feature>
<gene>
    <name evidence="1" type="ORF">HID58_080058</name>
</gene>
<name>A0ABQ7Y3U8_BRANA</name>